<dbReference type="PROSITE" id="PS50097">
    <property type="entry name" value="BTB"/>
    <property type="match status" value="1"/>
</dbReference>
<reference evidence="2 3" key="1">
    <citation type="journal article" date="2020" name="Fungal Divers.">
        <title>Resolving the Mortierellaceae phylogeny through synthesis of multi-gene phylogenetics and phylogenomics.</title>
        <authorList>
            <person name="Vandepol N."/>
            <person name="Liber J."/>
            <person name="Desiro A."/>
            <person name="Na H."/>
            <person name="Kennedy M."/>
            <person name="Barry K."/>
            <person name="Grigoriev I.V."/>
            <person name="Miller A.N."/>
            <person name="O'Donnell K."/>
            <person name="Stajich J.E."/>
            <person name="Bonito G."/>
        </authorList>
    </citation>
    <scope>NUCLEOTIDE SEQUENCE [LARGE SCALE GENOMIC DNA]</scope>
    <source>
        <strain evidence="2 3">AD045</strain>
    </source>
</reference>
<dbReference type="Proteomes" id="UP001194696">
    <property type="component" value="Unassembled WGS sequence"/>
</dbReference>
<dbReference type="SUPFAM" id="SSF54695">
    <property type="entry name" value="POZ domain"/>
    <property type="match status" value="1"/>
</dbReference>
<proteinExistence type="predicted"/>
<gene>
    <name evidence="2" type="ORF">BGZ96_007905</name>
</gene>
<keyword evidence="3" id="KW-1185">Reference proteome</keyword>
<sequence length="416" mass="47365">MTDINLYQEVIFHINCEPLNASYPGDTVSKNMTFAPVPHLSSSWTLVLTRVSKELNIALTWNPGTYYDRYYGDRTIGNSQYLTMNFIHHRRGIITTSVNGNFQQNGQSCKMTVPVSNAMQGKKYDFEIVLTTQPALSRVFKMPLSVDPTAADDVDESKAIKAGPSQAIMKTLLADRHSVDVQFIFTADKACANIGFWAHRSILSRYKALDELIKKSLKEQVAQEGDVGPLTIRMEKFSLATFACLVYYLYTGTIKRTMDTGQFAFSQQDEAVVVIKDELTGRTKDRMIWNPLDTDSSWKMKDVTWTDLLFISEYFGVKDLRDECLNEVVESIKESNVVELLFEVGCLFDQVKDAGLDFLADNMESMCDEGKDPFEKYHDHKECHTVMLDAMRYKSIPVSRRKKSLTSTVRNLQIRN</sequence>
<organism evidence="2 3">
    <name type="scientific">Linnemannia gamsii</name>
    <dbReference type="NCBI Taxonomy" id="64522"/>
    <lineage>
        <taxon>Eukaryota</taxon>
        <taxon>Fungi</taxon>
        <taxon>Fungi incertae sedis</taxon>
        <taxon>Mucoromycota</taxon>
        <taxon>Mortierellomycotina</taxon>
        <taxon>Mortierellomycetes</taxon>
        <taxon>Mortierellales</taxon>
        <taxon>Mortierellaceae</taxon>
        <taxon>Linnemannia</taxon>
    </lineage>
</organism>
<dbReference type="InterPro" id="IPR000210">
    <property type="entry name" value="BTB/POZ_dom"/>
</dbReference>
<dbReference type="EMBL" id="JAAAIM010000042">
    <property type="protein sequence ID" value="KAG0297021.1"/>
    <property type="molecule type" value="Genomic_DNA"/>
</dbReference>
<dbReference type="Gene3D" id="3.30.710.10">
    <property type="entry name" value="Potassium Channel Kv1.1, Chain A"/>
    <property type="match status" value="1"/>
</dbReference>
<protein>
    <recommendedName>
        <fullName evidence="1">BTB domain-containing protein</fullName>
    </recommendedName>
</protein>
<dbReference type="CDD" id="cd18186">
    <property type="entry name" value="BTB_POZ_ZBTB_KLHL-like"/>
    <property type="match status" value="1"/>
</dbReference>
<accession>A0ABQ7KEJ8</accession>
<name>A0ABQ7KEJ8_9FUNG</name>
<dbReference type="PANTHER" id="PTHR24413">
    <property type="entry name" value="SPECKLE-TYPE POZ PROTEIN"/>
    <property type="match status" value="1"/>
</dbReference>
<evidence type="ECO:0000313" key="3">
    <source>
        <dbReference type="Proteomes" id="UP001194696"/>
    </source>
</evidence>
<feature type="domain" description="BTB" evidence="1">
    <location>
        <begin position="179"/>
        <end position="258"/>
    </location>
</feature>
<dbReference type="InterPro" id="IPR011333">
    <property type="entry name" value="SKP1/BTB/POZ_sf"/>
</dbReference>
<comment type="caution">
    <text evidence="2">The sequence shown here is derived from an EMBL/GenBank/DDBJ whole genome shotgun (WGS) entry which is preliminary data.</text>
</comment>
<evidence type="ECO:0000313" key="2">
    <source>
        <dbReference type="EMBL" id="KAG0297021.1"/>
    </source>
</evidence>
<evidence type="ECO:0000259" key="1">
    <source>
        <dbReference type="PROSITE" id="PS50097"/>
    </source>
</evidence>